<keyword evidence="1" id="KW-0285">Flavoprotein</keyword>
<dbReference type="EMBL" id="JAAKZY010000323">
    <property type="protein sequence ID" value="NGO15083.1"/>
    <property type="molecule type" value="Genomic_DNA"/>
</dbReference>
<accession>A0A6G4VMT0</accession>
<comment type="caution">
    <text evidence="5">The sequence shown here is derived from an EMBL/GenBank/DDBJ whole genome shotgun (WGS) entry which is preliminary data.</text>
</comment>
<dbReference type="InterPro" id="IPR029479">
    <property type="entry name" value="Nitroreductase"/>
</dbReference>
<evidence type="ECO:0000256" key="2">
    <source>
        <dbReference type="ARBA" id="ARBA00022643"/>
    </source>
</evidence>
<keyword evidence="2" id="KW-0288">FMN</keyword>
<reference evidence="5 6" key="1">
    <citation type="submission" date="2020-02" db="EMBL/GenBank/DDBJ databases">
        <title>Whole-genome analyses of novel actinobacteria.</title>
        <authorList>
            <person name="Sahin N."/>
            <person name="Gencbay T."/>
        </authorList>
    </citation>
    <scope>NUCLEOTIDE SEQUENCE [LARGE SCALE GENOMIC DNA]</scope>
    <source>
        <strain evidence="5 6">HC44</strain>
    </source>
</reference>
<dbReference type="Proteomes" id="UP000472335">
    <property type="component" value="Unassembled WGS sequence"/>
</dbReference>
<keyword evidence="3" id="KW-0560">Oxidoreductase</keyword>
<dbReference type="InterPro" id="IPR000415">
    <property type="entry name" value="Nitroreductase-like"/>
</dbReference>
<dbReference type="Pfam" id="PF00881">
    <property type="entry name" value="Nitroreductase"/>
    <property type="match status" value="1"/>
</dbReference>
<dbReference type="InterPro" id="IPR050627">
    <property type="entry name" value="Nitroreductase/BluB"/>
</dbReference>
<gene>
    <name evidence="5" type="ORF">G5C60_47745</name>
</gene>
<protein>
    <submittedName>
        <fullName evidence="5">Nitroreductase</fullName>
    </submittedName>
</protein>
<proteinExistence type="predicted"/>
<name>A0A6G4VMT0_9ACTN</name>
<dbReference type="GO" id="GO:0016491">
    <property type="term" value="F:oxidoreductase activity"/>
    <property type="evidence" value="ECO:0007669"/>
    <property type="project" value="UniProtKB-KW"/>
</dbReference>
<dbReference type="SUPFAM" id="SSF55469">
    <property type="entry name" value="FMN-dependent nitroreductase-like"/>
    <property type="match status" value="1"/>
</dbReference>
<dbReference type="CDD" id="cd02136">
    <property type="entry name" value="PnbA_NfnB-like"/>
    <property type="match status" value="1"/>
</dbReference>
<dbReference type="RefSeq" id="WP_165270069.1">
    <property type="nucleotide sequence ID" value="NZ_JAAKZY010000323.1"/>
</dbReference>
<dbReference type="AlphaFoldDB" id="A0A6G4VMT0"/>
<feature type="domain" description="Nitroreductase" evidence="4">
    <location>
        <begin position="59"/>
        <end position="248"/>
    </location>
</feature>
<dbReference type="PANTHER" id="PTHR23026">
    <property type="entry name" value="NADPH NITROREDUCTASE"/>
    <property type="match status" value="1"/>
</dbReference>
<evidence type="ECO:0000313" key="6">
    <source>
        <dbReference type="Proteomes" id="UP000472335"/>
    </source>
</evidence>
<dbReference type="Gene3D" id="3.40.109.10">
    <property type="entry name" value="NADH Oxidase"/>
    <property type="match status" value="1"/>
</dbReference>
<evidence type="ECO:0000256" key="3">
    <source>
        <dbReference type="ARBA" id="ARBA00023002"/>
    </source>
</evidence>
<evidence type="ECO:0000259" key="4">
    <source>
        <dbReference type="Pfam" id="PF00881"/>
    </source>
</evidence>
<organism evidence="5 6">
    <name type="scientific">Streptomyces scabichelini</name>
    <dbReference type="NCBI Taxonomy" id="2711217"/>
    <lineage>
        <taxon>Bacteria</taxon>
        <taxon>Bacillati</taxon>
        <taxon>Actinomycetota</taxon>
        <taxon>Actinomycetes</taxon>
        <taxon>Kitasatosporales</taxon>
        <taxon>Streptomycetaceae</taxon>
        <taxon>Streptomyces</taxon>
    </lineage>
</organism>
<dbReference type="PANTHER" id="PTHR23026:SF90">
    <property type="entry name" value="IODOTYROSINE DEIODINASE 1"/>
    <property type="match status" value="1"/>
</dbReference>
<keyword evidence="6" id="KW-1185">Reference proteome</keyword>
<evidence type="ECO:0000313" key="5">
    <source>
        <dbReference type="EMBL" id="NGO15083.1"/>
    </source>
</evidence>
<sequence length="272" mass="29304">MTIQDVPVPAPVSEEDVVDGTYDAAAYDAPMRDARAYDSPAYDSPAEDFPAYDDGLALIASRHCKRAFLDRPVPRDVLAEVLLTAGQAPSGRNIQPWRVIVVTGSALDALTRTLQEAFDRGEPQRPDRAHRLPTLDDTTAERARAALSGVLRAKGHAADDAAAARAHLRDNLRFYGAPAAVVCHLPGDAVPGTFLETGLFLQNTMLGLVARGLGSCPQFSVAGYADALRRKLDIAADRIIVCTLAVGYPDEAAPVNRFVPRRAGLEEYVQWS</sequence>
<evidence type="ECO:0000256" key="1">
    <source>
        <dbReference type="ARBA" id="ARBA00022630"/>
    </source>
</evidence>